<proteinExistence type="predicted"/>
<feature type="compositionally biased region" description="Polar residues" evidence="1">
    <location>
        <begin position="167"/>
        <end position="182"/>
    </location>
</feature>
<reference evidence="2 4" key="2">
    <citation type="journal article" date="2013" name="Nature">
        <title>Insights into bilaterian evolution from three spiralian genomes.</title>
        <authorList>
            <person name="Simakov O."/>
            <person name="Marletaz F."/>
            <person name="Cho S.J."/>
            <person name="Edsinger-Gonzales E."/>
            <person name="Havlak P."/>
            <person name="Hellsten U."/>
            <person name="Kuo D.H."/>
            <person name="Larsson T."/>
            <person name="Lv J."/>
            <person name="Arendt D."/>
            <person name="Savage R."/>
            <person name="Osoegawa K."/>
            <person name="de Jong P."/>
            <person name="Grimwood J."/>
            <person name="Chapman J.A."/>
            <person name="Shapiro H."/>
            <person name="Aerts A."/>
            <person name="Otillar R.P."/>
            <person name="Terry A.Y."/>
            <person name="Boore J.L."/>
            <person name="Grigoriev I.V."/>
            <person name="Lindberg D.R."/>
            <person name="Seaver E.C."/>
            <person name="Weisblat D.A."/>
            <person name="Putnam N.H."/>
            <person name="Rokhsar D.S."/>
        </authorList>
    </citation>
    <scope>NUCLEOTIDE SEQUENCE</scope>
</reference>
<evidence type="ECO:0000313" key="4">
    <source>
        <dbReference type="Proteomes" id="UP000015101"/>
    </source>
</evidence>
<evidence type="ECO:0000256" key="1">
    <source>
        <dbReference type="SAM" id="MobiDB-lite"/>
    </source>
</evidence>
<protein>
    <submittedName>
        <fullName evidence="2 3">Uncharacterized protein</fullName>
    </submittedName>
</protein>
<dbReference type="Proteomes" id="UP000015101">
    <property type="component" value="Unassembled WGS sequence"/>
</dbReference>
<dbReference type="InParanoid" id="T1FB08"/>
<evidence type="ECO:0000313" key="2">
    <source>
        <dbReference type="EMBL" id="ESN98421.1"/>
    </source>
</evidence>
<keyword evidence="4" id="KW-1185">Reference proteome</keyword>
<evidence type="ECO:0000313" key="3">
    <source>
        <dbReference type="EnsemblMetazoa" id="HelroP176888"/>
    </source>
</evidence>
<sequence length="261" mass="29933">MSRPLFPGRPRRTRGTLVNSNMWYERASDIETDNIKKAKNQLENFYKISSDFDDALFVGFQKDEVEECRNRLNLKSFDNVISVNQEKVSFGPVSSTPKVKKVARKLQSPQFTDDDPQDNETDDNDSDDKPAEQHTKNDKKNCDDKKKVKKSTRKLEKPSNDGGGETCKQSNQGTTDTNIPTTSKKKDEKKRDGGKRKKKESAGKVGKPPRDVNQVNNELYQRVVNNLDNMMLQNLDNLKDISEEQLRDPRLLEIILQNLKK</sequence>
<organism evidence="3 4">
    <name type="scientific">Helobdella robusta</name>
    <name type="common">Californian leech</name>
    <dbReference type="NCBI Taxonomy" id="6412"/>
    <lineage>
        <taxon>Eukaryota</taxon>
        <taxon>Metazoa</taxon>
        <taxon>Spiralia</taxon>
        <taxon>Lophotrochozoa</taxon>
        <taxon>Annelida</taxon>
        <taxon>Clitellata</taxon>
        <taxon>Hirudinea</taxon>
        <taxon>Rhynchobdellida</taxon>
        <taxon>Glossiphoniidae</taxon>
        <taxon>Helobdella</taxon>
    </lineage>
</organism>
<dbReference type="EMBL" id="AMQM01005871">
    <property type="status" value="NOT_ANNOTATED_CDS"/>
    <property type="molecule type" value="Genomic_DNA"/>
</dbReference>
<gene>
    <name evidence="3" type="primary">20206007</name>
    <name evidence="2" type="ORF">HELRODRAFT_176888</name>
</gene>
<reference evidence="3" key="3">
    <citation type="submission" date="2015-06" db="UniProtKB">
        <authorList>
            <consortium name="EnsemblMetazoa"/>
        </authorList>
    </citation>
    <scope>IDENTIFICATION</scope>
</reference>
<dbReference type="GeneID" id="20206007"/>
<feature type="compositionally biased region" description="Basic and acidic residues" evidence="1">
    <location>
        <begin position="127"/>
        <end position="146"/>
    </location>
</feature>
<name>T1FB08_HELRO</name>
<dbReference type="HOGENOM" id="CLU_1066643_0_0_1"/>
<dbReference type="RefSeq" id="XP_009023383.1">
    <property type="nucleotide sequence ID" value="XM_009025135.1"/>
</dbReference>
<accession>T1FB08</accession>
<feature type="compositionally biased region" description="Acidic residues" evidence="1">
    <location>
        <begin position="112"/>
        <end position="126"/>
    </location>
</feature>
<dbReference type="KEGG" id="hro:HELRODRAFT_176888"/>
<dbReference type="AlphaFoldDB" id="T1FB08"/>
<dbReference type="CTD" id="20206007"/>
<dbReference type="EnsemblMetazoa" id="HelroT176888">
    <property type="protein sequence ID" value="HelroP176888"/>
    <property type="gene ID" value="HelroG176888"/>
</dbReference>
<feature type="region of interest" description="Disordered" evidence="1">
    <location>
        <begin position="90"/>
        <end position="213"/>
    </location>
</feature>
<dbReference type="EMBL" id="KB097144">
    <property type="protein sequence ID" value="ESN98421.1"/>
    <property type="molecule type" value="Genomic_DNA"/>
</dbReference>
<reference evidence="4" key="1">
    <citation type="submission" date="2012-12" db="EMBL/GenBank/DDBJ databases">
        <authorList>
            <person name="Hellsten U."/>
            <person name="Grimwood J."/>
            <person name="Chapman J.A."/>
            <person name="Shapiro H."/>
            <person name="Aerts A."/>
            <person name="Otillar R.P."/>
            <person name="Terry A.Y."/>
            <person name="Boore J.L."/>
            <person name="Simakov O."/>
            <person name="Marletaz F."/>
            <person name="Cho S.-J."/>
            <person name="Edsinger-Gonzales E."/>
            <person name="Havlak P."/>
            <person name="Kuo D.-H."/>
            <person name="Larsson T."/>
            <person name="Lv J."/>
            <person name="Arendt D."/>
            <person name="Savage R."/>
            <person name="Osoegawa K."/>
            <person name="de Jong P."/>
            <person name="Lindberg D.R."/>
            <person name="Seaver E.C."/>
            <person name="Weisblat D.A."/>
            <person name="Putnam N.H."/>
            <person name="Grigoriev I.V."/>
            <person name="Rokhsar D.S."/>
        </authorList>
    </citation>
    <scope>NUCLEOTIDE SEQUENCE</scope>
</reference>